<dbReference type="NCBIfam" id="TIGR00756">
    <property type="entry name" value="PPR"/>
    <property type="match status" value="7"/>
</dbReference>
<dbReference type="FunFam" id="1.25.40.10:FF:000090">
    <property type="entry name" value="Pentatricopeptide repeat-containing protein, chloroplastic"/>
    <property type="match status" value="1"/>
</dbReference>
<dbReference type="InterPro" id="IPR011990">
    <property type="entry name" value="TPR-like_helical_dom_sf"/>
</dbReference>
<dbReference type="GO" id="GO:0003723">
    <property type="term" value="F:RNA binding"/>
    <property type="evidence" value="ECO:0007669"/>
    <property type="project" value="InterPro"/>
</dbReference>
<dbReference type="SUPFAM" id="SSF48452">
    <property type="entry name" value="TPR-like"/>
    <property type="match status" value="2"/>
</dbReference>
<dbReference type="Gene3D" id="1.25.40.10">
    <property type="entry name" value="Tetratricopeptide repeat domain"/>
    <property type="match status" value="4"/>
</dbReference>
<keyword evidence="1" id="KW-0677">Repeat</keyword>
<gene>
    <name evidence="4" type="primary">LOC120282171</name>
</gene>
<feature type="repeat" description="PPR" evidence="2">
    <location>
        <begin position="395"/>
        <end position="429"/>
    </location>
</feature>
<dbReference type="InterPro" id="IPR002885">
    <property type="entry name" value="PPR_rpt"/>
</dbReference>
<proteinExistence type="predicted"/>
<dbReference type="Proteomes" id="UP001515500">
    <property type="component" value="Chromosome 18"/>
</dbReference>
<dbReference type="PANTHER" id="PTHR47926:SF391">
    <property type="entry name" value="TETRATRICOPEPTIDE-LIKE HELICAL DOMAIN SUPERFAMILY"/>
    <property type="match status" value="1"/>
</dbReference>
<dbReference type="Pfam" id="PF20431">
    <property type="entry name" value="E_motif"/>
    <property type="match status" value="1"/>
</dbReference>
<keyword evidence="3" id="KW-1185">Reference proteome</keyword>
<dbReference type="Pfam" id="PF01535">
    <property type="entry name" value="PPR"/>
    <property type="match status" value="3"/>
</dbReference>
<evidence type="ECO:0000313" key="4">
    <source>
        <dbReference type="RefSeq" id="XP_039144860.1"/>
    </source>
</evidence>
<dbReference type="GeneID" id="120282171"/>
<sequence length="590" mass="66631">MVCWLTQSMSFNLSYKILLILRKYISRKPWLFILGKHIEDERKAGRFTLRDGAAQEMIRKSGNKRHRTGIWHWCWSLRSLKQIHGLMVVRGFLSDPSALRELIFCSAISLPGAMHYALQLFDRIPDPDLFIWNTVIRGAAHTMTPLDAISLFARMERSFARPNKLTFPFLLRASTKLSSPFLGSQFHAKIVKFGFETDIFTKNSLINLHANCGDLAIASSLFDDIARKDVVAWSSLIAGYAKRGQLNVARQLFDEMPCKDLVSWNVMITGYVKQGDMENARELFDEVPQRDVVSWNAMIAGYVRCGSLKEAMKVFEEMHQAGERPDEVTMLSLLSACADSGALDVGEKIHQSILEIYPRSTNLSISLGNVLIDMYAKCGSIDKAFKVFRGMREKDVSTWNSIIGGLAFHGHAEESISLFEEMRKKSTKPNDITFVSVLVACSHAGMVEDGREYFKLMRTEYGIEPNVKHYGCMVDILGRAGHLKEAFEFVKDMKFEPNAIVWRTLLGACRIHGNVELGECANEELLKLRKGASGDYVLLSNIYASMGEWDGVEKVRKLMDDRGVSKEAGCAQIEGENSELIRFLLRQTKS</sequence>
<dbReference type="InterPro" id="IPR046960">
    <property type="entry name" value="PPR_At4g14850-like_plant"/>
</dbReference>
<dbReference type="InterPro" id="IPR046848">
    <property type="entry name" value="E_motif"/>
</dbReference>
<accession>A0AB40D238</accession>
<dbReference type="Pfam" id="PF12854">
    <property type="entry name" value="PPR_1"/>
    <property type="match status" value="1"/>
</dbReference>
<evidence type="ECO:0000313" key="3">
    <source>
        <dbReference type="Proteomes" id="UP001515500"/>
    </source>
</evidence>
<dbReference type="AlphaFoldDB" id="A0AB40D238"/>
<evidence type="ECO:0000256" key="2">
    <source>
        <dbReference type="PROSITE-ProRule" id="PRU00708"/>
    </source>
</evidence>
<dbReference type="FunFam" id="1.25.40.10:FF:000941">
    <property type="entry name" value="Pentatricopeptide repeat-containing protein At5g15300"/>
    <property type="match status" value="1"/>
</dbReference>
<organism evidence="3 4">
    <name type="scientific">Dioscorea cayennensis subsp. rotundata</name>
    <name type="common">White Guinea yam</name>
    <name type="synonym">Dioscorea rotundata</name>
    <dbReference type="NCBI Taxonomy" id="55577"/>
    <lineage>
        <taxon>Eukaryota</taxon>
        <taxon>Viridiplantae</taxon>
        <taxon>Streptophyta</taxon>
        <taxon>Embryophyta</taxon>
        <taxon>Tracheophyta</taxon>
        <taxon>Spermatophyta</taxon>
        <taxon>Magnoliopsida</taxon>
        <taxon>Liliopsida</taxon>
        <taxon>Dioscoreales</taxon>
        <taxon>Dioscoreaceae</taxon>
        <taxon>Dioscorea</taxon>
    </lineage>
</organism>
<reference evidence="4" key="1">
    <citation type="submission" date="2025-08" db="UniProtKB">
        <authorList>
            <consortium name="RefSeq"/>
        </authorList>
    </citation>
    <scope>IDENTIFICATION</scope>
</reference>
<feature type="repeat" description="PPR" evidence="2">
    <location>
        <begin position="291"/>
        <end position="325"/>
    </location>
</feature>
<feature type="repeat" description="PPR" evidence="2">
    <location>
        <begin position="364"/>
        <end position="394"/>
    </location>
</feature>
<dbReference type="RefSeq" id="XP_039144860.1">
    <property type="nucleotide sequence ID" value="XM_039288926.1"/>
</dbReference>
<feature type="repeat" description="PPR" evidence="2">
    <location>
        <begin position="229"/>
        <end position="263"/>
    </location>
</feature>
<dbReference type="PANTHER" id="PTHR47926">
    <property type="entry name" value="PENTATRICOPEPTIDE REPEAT-CONTAINING PROTEIN"/>
    <property type="match status" value="1"/>
</dbReference>
<protein>
    <submittedName>
        <fullName evidence="4">Pentatricopeptide repeat-containing protein At5g15300-like isoform X1</fullName>
    </submittedName>
</protein>
<evidence type="ECO:0000256" key="1">
    <source>
        <dbReference type="ARBA" id="ARBA00022737"/>
    </source>
</evidence>
<dbReference type="PROSITE" id="PS51375">
    <property type="entry name" value="PPR"/>
    <property type="match status" value="4"/>
</dbReference>
<dbReference type="FunFam" id="1.25.40.10:FF:000470">
    <property type="entry name" value="Pentatricopeptide repeat-containing protein At5g66520"/>
    <property type="match status" value="1"/>
</dbReference>
<name>A0AB40D238_DIOCR</name>
<dbReference type="GO" id="GO:0009451">
    <property type="term" value="P:RNA modification"/>
    <property type="evidence" value="ECO:0007669"/>
    <property type="project" value="InterPro"/>
</dbReference>
<dbReference type="Pfam" id="PF13041">
    <property type="entry name" value="PPR_2"/>
    <property type="match status" value="2"/>
</dbReference>